<dbReference type="Proteomes" id="UP000053593">
    <property type="component" value="Unassembled WGS sequence"/>
</dbReference>
<gene>
    <name evidence="1" type="ORF">GYMLUDRAFT_252712</name>
</gene>
<sequence length="379" mass="43409">MSSKESHLFKSLTNSYTEEDRIRTFSSQPLDHLPSYLQLSSIKQAKPPVLHRGWIIDTSKIFLYIEKYCPESCRFIGIPPKADHKGTCASMSGHGNPLLALLLEKLGIVIPSVLQSRILITYFCNGESHTNEGEKLQFLLGLSIGTNYDGVIPAEHESQLNEVFASGIPARWFLDQNEFQWKKSRKCLPGPPCYFSLEVTDKSKYLFLPQGVHYTNEDGFKAFASWLIDKCELFQYAQKQIPNAVVFESDGTPDYVATFCSYTYNGKDLQNLYSNFFCLLWPKLGFGQQHPSTRIQIDLYYDGKNLEAGSSFRITVGDNYTGCADLDVIEKLNDTFAKGVAPRWFLDPFDYRYRWWDTKLRDHAMNFCKAKRMPKAHPE</sequence>
<dbReference type="EMBL" id="KN834887">
    <property type="protein sequence ID" value="KIK50721.1"/>
    <property type="molecule type" value="Genomic_DNA"/>
</dbReference>
<reference evidence="1 2" key="1">
    <citation type="submission" date="2014-04" db="EMBL/GenBank/DDBJ databases">
        <title>Evolutionary Origins and Diversification of the Mycorrhizal Mutualists.</title>
        <authorList>
            <consortium name="DOE Joint Genome Institute"/>
            <consortium name="Mycorrhizal Genomics Consortium"/>
            <person name="Kohler A."/>
            <person name="Kuo A."/>
            <person name="Nagy L.G."/>
            <person name="Floudas D."/>
            <person name="Copeland A."/>
            <person name="Barry K.W."/>
            <person name="Cichocki N."/>
            <person name="Veneault-Fourrey C."/>
            <person name="LaButti K."/>
            <person name="Lindquist E.A."/>
            <person name="Lipzen A."/>
            <person name="Lundell T."/>
            <person name="Morin E."/>
            <person name="Murat C."/>
            <person name="Riley R."/>
            <person name="Ohm R."/>
            <person name="Sun H."/>
            <person name="Tunlid A."/>
            <person name="Henrissat B."/>
            <person name="Grigoriev I.V."/>
            <person name="Hibbett D.S."/>
            <person name="Martin F."/>
        </authorList>
    </citation>
    <scope>NUCLEOTIDE SEQUENCE [LARGE SCALE GENOMIC DNA]</scope>
    <source>
        <strain evidence="1 2">FD-317 M1</strain>
    </source>
</reference>
<evidence type="ECO:0000313" key="1">
    <source>
        <dbReference type="EMBL" id="KIK50721.1"/>
    </source>
</evidence>
<dbReference type="AlphaFoldDB" id="A0A0D0B943"/>
<name>A0A0D0B943_9AGAR</name>
<keyword evidence="2" id="KW-1185">Reference proteome</keyword>
<evidence type="ECO:0000313" key="2">
    <source>
        <dbReference type="Proteomes" id="UP000053593"/>
    </source>
</evidence>
<organism evidence="1 2">
    <name type="scientific">Collybiopsis luxurians FD-317 M1</name>
    <dbReference type="NCBI Taxonomy" id="944289"/>
    <lineage>
        <taxon>Eukaryota</taxon>
        <taxon>Fungi</taxon>
        <taxon>Dikarya</taxon>
        <taxon>Basidiomycota</taxon>
        <taxon>Agaricomycotina</taxon>
        <taxon>Agaricomycetes</taxon>
        <taxon>Agaricomycetidae</taxon>
        <taxon>Agaricales</taxon>
        <taxon>Marasmiineae</taxon>
        <taxon>Omphalotaceae</taxon>
        <taxon>Collybiopsis</taxon>
        <taxon>Collybiopsis luxurians</taxon>
    </lineage>
</organism>
<dbReference type="HOGENOM" id="CLU_063919_0_0_1"/>
<protein>
    <submittedName>
        <fullName evidence="1">Uncharacterized protein</fullName>
    </submittedName>
</protein>
<proteinExistence type="predicted"/>
<accession>A0A0D0B943</accession>